<dbReference type="Proteomes" id="UP000006222">
    <property type="component" value="Unassembled WGS sequence"/>
</dbReference>
<name>F2AYA4_RHOBT</name>
<evidence type="ECO:0000313" key="2">
    <source>
        <dbReference type="Proteomes" id="UP000006222"/>
    </source>
</evidence>
<accession>F2AYA4</accession>
<dbReference type="EMBL" id="AFAR01000233">
    <property type="protein sequence ID" value="EGF25347.1"/>
    <property type="molecule type" value="Genomic_DNA"/>
</dbReference>
<evidence type="ECO:0000313" key="1">
    <source>
        <dbReference type="EMBL" id="EGF25347.1"/>
    </source>
</evidence>
<dbReference type="AlphaFoldDB" id="F2AYA4"/>
<sequence length="66" mass="7745">MTLAHVLKHCWRLKSVCAIRDTIDRDTQLYPENVQLGEERRWESIELTERSIGKVPGKVQRPSAIW</sequence>
<comment type="caution">
    <text evidence="1">The sequence shown here is derived from an EMBL/GenBank/DDBJ whole genome shotgun (WGS) entry which is preliminary data.</text>
</comment>
<proteinExistence type="predicted"/>
<gene>
    <name evidence="1" type="ORF">RBWH47_02405</name>
</gene>
<organism evidence="1 2">
    <name type="scientific">Rhodopirellula baltica WH47</name>
    <dbReference type="NCBI Taxonomy" id="991778"/>
    <lineage>
        <taxon>Bacteria</taxon>
        <taxon>Pseudomonadati</taxon>
        <taxon>Planctomycetota</taxon>
        <taxon>Planctomycetia</taxon>
        <taxon>Pirellulales</taxon>
        <taxon>Pirellulaceae</taxon>
        <taxon>Rhodopirellula</taxon>
    </lineage>
</organism>
<reference evidence="1 2" key="1">
    <citation type="journal article" date="2013" name="Mar. Genomics">
        <title>Expression of sulfatases in Rhodopirellula baltica and the diversity of sulfatases in the genus Rhodopirellula.</title>
        <authorList>
            <person name="Wegner C.E."/>
            <person name="Richter-Heitmann T."/>
            <person name="Klindworth A."/>
            <person name="Klockow C."/>
            <person name="Richter M."/>
            <person name="Achstetter T."/>
            <person name="Glockner F.O."/>
            <person name="Harder J."/>
        </authorList>
    </citation>
    <scope>NUCLEOTIDE SEQUENCE [LARGE SCALE GENOMIC DNA]</scope>
    <source>
        <strain evidence="1 2">WH47</strain>
    </source>
</reference>
<protein>
    <submittedName>
        <fullName evidence="1">Uncharacterized protein</fullName>
    </submittedName>
</protein>